<sequence>MEVPAELSLLEELGEIIGSLTTSGNPSLNSDLLKKLKNICKKSDVYVKHAYHLILTQLKKNHAEIRLSSFQIVNELFLRSHAFREMLLIDFQIFLELTLETDYKQPLPPPASAAKFLKEKALEAVDSWHRKFGPHYKKLDLGYSFLKRVKNVELSDHLARSQAESRQVEERERRKRNIIIGQIIRVENEMSEMISEMELCATEIENCFKLLLPHPDEYEVHCAEETALSELEQITGTGASKSQDATEITKNLNGNQTPDSREEEKIPDQSQDSIAKVDADEELVTDHGLGTRSYQLTIRLDKTGAEIRETTDNSIVLNATREFYKEMTHKHLPMINKWISVLTKGEGTQQKIQELIDLKRKLEMAKTKFLELKITPLPDTKNSQSTSTESSSDEDDDTENFEDVPEREDIEFLVPPNQTAGKDPKPSTSTQKTFTESRSKISGKNDTSLLKKFGANLQELGDPTSRATALFKVRDKLSNTDSFSVPDENSKKPIDERKKRLLEKAPVVPFDMDLYFWEDPSAESHKIVKMYLDNNWASKEHEGEYLVGDEKEARPTRMVTFAGSFEPVKWSCRVPLPSGKLCPRRDRVKCPLHGKIIPRDETGSPMSHDNAISDATTETSERNSQSVNAEEDKGSSTVDWKEIQVEVEAATGLDLGGKNKRKRKSHSKASGKKESGLTDIKKQKNTVRNRLGKIVMNKKAMRRVADQMDAIATKRCEEKFANQFNYSLRK</sequence>
<evidence type="ECO:0000256" key="8">
    <source>
        <dbReference type="ARBA" id="ARBA00023054"/>
    </source>
</evidence>
<feature type="compositionally biased region" description="Polar residues" evidence="10">
    <location>
        <begin position="613"/>
        <end position="628"/>
    </location>
</feature>
<dbReference type="GO" id="GO:0000993">
    <property type="term" value="F:RNA polymerase II complex binding"/>
    <property type="evidence" value="ECO:0007669"/>
    <property type="project" value="TreeGrafter"/>
</dbReference>
<comment type="subcellular location">
    <subcellularLocation>
        <location evidence="1">Chromosome</location>
    </subcellularLocation>
</comment>
<feature type="region of interest" description="Disordered" evidence="10">
    <location>
        <begin position="652"/>
        <end position="679"/>
    </location>
</feature>
<dbReference type="GO" id="GO:0009411">
    <property type="term" value="P:response to UV"/>
    <property type="evidence" value="ECO:0007669"/>
    <property type="project" value="InterPro"/>
</dbReference>
<evidence type="ECO:0000256" key="5">
    <source>
        <dbReference type="ARBA" id="ARBA00022763"/>
    </source>
</evidence>
<evidence type="ECO:0000256" key="6">
    <source>
        <dbReference type="ARBA" id="ARBA00022771"/>
    </source>
</evidence>
<evidence type="ECO:0000256" key="10">
    <source>
        <dbReference type="SAM" id="MobiDB-lite"/>
    </source>
</evidence>
<name>A0A2B4S435_STYPI</name>
<dbReference type="GO" id="GO:0006283">
    <property type="term" value="P:transcription-coupled nucleotide-excision repair"/>
    <property type="evidence" value="ECO:0007669"/>
    <property type="project" value="TreeGrafter"/>
</dbReference>
<keyword evidence="7" id="KW-0862">Zinc</keyword>
<dbReference type="GO" id="GO:0005694">
    <property type="term" value="C:chromosome"/>
    <property type="evidence" value="ECO:0007669"/>
    <property type="project" value="UniProtKB-SubCell"/>
</dbReference>
<feature type="compositionally biased region" description="Basic residues" evidence="10">
    <location>
        <begin position="658"/>
        <end position="670"/>
    </location>
</feature>
<evidence type="ECO:0000256" key="9">
    <source>
        <dbReference type="ARBA" id="ARBA00023204"/>
    </source>
</evidence>
<dbReference type="Pfam" id="PF09740">
    <property type="entry name" value="DUF2043"/>
    <property type="match status" value="1"/>
</dbReference>
<feature type="domain" description="UV-stimulated scaffold protein A C-terminal" evidence="11">
    <location>
        <begin position="503"/>
        <end position="607"/>
    </location>
</feature>
<dbReference type="InterPro" id="IPR018610">
    <property type="entry name" value="UVSSA"/>
</dbReference>
<evidence type="ECO:0000256" key="1">
    <source>
        <dbReference type="ARBA" id="ARBA00004286"/>
    </source>
</evidence>
<dbReference type="AlphaFoldDB" id="A0A2B4S435"/>
<accession>A0A2B4S435</accession>
<keyword evidence="9" id="KW-0234">DNA repair</keyword>
<evidence type="ECO:0000259" key="11">
    <source>
        <dbReference type="Pfam" id="PF09740"/>
    </source>
</evidence>
<evidence type="ECO:0000256" key="7">
    <source>
        <dbReference type="ARBA" id="ARBA00022833"/>
    </source>
</evidence>
<reference evidence="13" key="1">
    <citation type="journal article" date="2017" name="bioRxiv">
        <title>Comparative analysis of the genomes of Stylophora pistillata and Acropora digitifera provides evidence for extensive differences between species of corals.</title>
        <authorList>
            <person name="Voolstra C.R."/>
            <person name="Li Y."/>
            <person name="Liew Y.J."/>
            <person name="Baumgarten S."/>
            <person name="Zoccola D."/>
            <person name="Flot J.-F."/>
            <person name="Tambutte S."/>
            <person name="Allemand D."/>
            <person name="Aranda M."/>
        </authorList>
    </citation>
    <scope>NUCLEOTIDE SEQUENCE [LARGE SCALE GENOMIC DNA]</scope>
</reference>
<dbReference type="Proteomes" id="UP000225706">
    <property type="component" value="Unassembled WGS sequence"/>
</dbReference>
<feature type="region of interest" description="Disordered" evidence="10">
    <location>
        <begin position="595"/>
        <end position="637"/>
    </location>
</feature>
<evidence type="ECO:0000313" key="12">
    <source>
        <dbReference type="EMBL" id="PFX25454.1"/>
    </source>
</evidence>
<protein>
    <submittedName>
        <fullName evidence="12">UV-stimulated scaffold protein A</fullName>
    </submittedName>
</protein>
<keyword evidence="5" id="KW-0227">DNA damage</keyword>
<gene>
    <name evidence="12" type="primary">UVSSA</name>
    <name evidence="12" type="ORF">AWC38_SpisGene9957</name>
</gene>
<feature type="compositionally biased region" description="Polar residues" evidence="10">
    <location>
        <begin position="416"/>
        <end position="441"/>
    </location>
</feature>
<keyword evidence="6" id="KW-0863">Zinc-finger</keyword>
<dbReference type="EMBL" id="LSMT01000151">
    <property type="protein sequence ID" value="PFX25454.1"/>
    <property type="molecule type" value="Genomic_DNA"/>
</dbReference>
<dbReference type="Pfam" id="PF20867">
    <property type="entry name" value="UVSSA_N"/>
    <property type="match status" value="1"/>
</dbReference>
<dbReference type="PANTHER" id="PTHR28670:SF1">
    <property type="entry name" value="UV-STIMULATED SCAFFOLD PROTEIN A"/>
    <property type="match status" value="1"/>
</dbReference>
<proteinExistence type="inferred from homology"/>
<feature type="region of interest" description="Disordered" evidence="10">
    <location>
        <begin position="377"/>
        <end position="441"/>
    </location>
</feature>
<evidence type="ECO:0000256" key="2">
    <source>
        <dbReference type="ARBA" id="ARBA00009240"/>
    </source>
</evidence>
<organism evidence="12 13">
    <name type="scientific">Stylophora pistillata</name>
    <name type="common">Smooth cauliflower coral</name>
    <dbReference type="NCBI Taxonomy" id="50429"/>
    <lineage>
        <taxon>Eukaryota</taxon>
        <taxon>Metazoa</taxon>
        <taxon>Cnidaria</taxon>
        <taxon>Anthozoa</taxon>
        <taxon>Hexacorallia</taxon>
        <taxon>Scleractinia</taxon>
        <taxon>Astrocoeniina</taxon>
        <taxon>Pocilloporidae</taxon>
        <taxon>Stylophora</taxon>
    </lineage>
</organism>
<dbReference type="GO" id="GO:0008270">
    <property type="term" value="F:zinc ion binding"/>
    <property type="evidence" value="ECO:0007669"/>
    <property type="project" value="UniProtKB-KW"/>
</dbReference>
<evidence type="ECO:0000256" key="4">
    <source>
        <dbReference type="ARBA" id="ARBA00022723"/>
    </source>
</evidence>
<dbReference type="InterPro" id="IPR049431">
    <property type="entry name" value="UVSSA_C"/>
</dbReference>
<keyword evidence="3" id="KW-0158">Chromosome</keyword>
<dbReference type="PANTHER" id="PTHR28670">
    <property type="entry name" value="UV-STIMULATED SCAFFOLD PROTEIN A"/>
    <property type="match status" value="1"/>
</dbReference>
<evidence type="ECO:0000313" key="13">
    <source>
        <dbReference type="Proteomes" id="UP000225706"/>
    </source>
</evidence>
<dbReference type="InterPro" id="IPR049408">
    <property type="entry name" value="UVSSA_N_a-solenoid_rpt"/>
</dbReference>
<comment type="caution">
    <text evidence="12">The sequence shown here is derived from an EMBL/GenBank/DDBJ whole genome shotgun (WGS) entry which is preliminary data.</text>
</comment>
<feature type="compositionally biased region" description="Acidic residues" evidence="10">
    <location>
        <begin position="391"/>
        <end position="411"/>
    </location>
</feature>
<comment type="similarity">
    <text evidence="2">Belongs to the UVSSA family.</text>
</comment>
<dbReference type="OrthoDB" id="5594015at2759"/>
<keyword evidence="13" id="KW-1185">Reference proteome</keyword>
<feature type="compositionally biased region" description="Polar residues" evidence="10">
    <location>
        <begin position="237"/>
        <end position="258"/>
    </location>
</feature>
<feature type="region of interest" description="Disordered" evidence="10">
    <location>
        <begin position="237"/>
        <end position="272"/>
    </location>
</feature>
<dbReference type="STRING" id="50429.A0A2B4S435"/>
<keyword evidence="8" id="KW-0175">Coiled coil</keyword>
<evidence type="ECO:0000256" key="3">
    <source>
        <dbReference type="ARBA" id="ARBA00022454"/>
    </source>
</evidence>
<keyword evidence="4" id="KW-0479">Metal-binding</keyword>